<keyword evidence="1" id="KW-0067">ATP-binding</keyword>
<evidence type="ECO:0000313" key="1">
    <source>
        <dbReference type="EMBL" id="OGY78754.1"/>
    </source>
</evidence>
<keyword evidence="1" id="KW-0347">Helicase</keyword>
<protein>
    <submittedName>
        <fullName evidence="1">DNA helicase UvrD</fullName>
    </submittedName>
</protein>
<comment type="caution">
    <text evidence="1">The sequence shown here is derived from an EMBL/GenBank/DDBJ whole genome shotgun (WGS) entry which is preliminary data.</text>
</comment>
<dbReference type="Gene3D" id="3.20.20.140">
    <property type="entry name" value="Metal-dependent hydrolases"/>
    <property type="match status" value="1"/>
</dbReference>
<dbReference type="GO" id="GO:0004386">
    <property type="term" value="F:helicase activity"/>
    <property type="evidence" value="ECO:0007669"/>
    <property type="project" value="UniProtKB-KW"/>
</dbReference>
<sequence>MKPYILDLHIHSRFSRGCSKYLTLDSVAAWCEKKGIDIVATGDFTHPGWFTELKQQLVETEPGLYSLTNKTSKTRFICSTEISCIYKKNDATRRIHVLIVAPNLIIVEKINTKLNEIGNIKSDGRPILGLDVKELLKICLEIDERCLMIPAHIWTPWFSLFGSKSGFDHLEDCFEEMTPYIYAIETGLSSDPKMNWGLKQLNNLAILSHSDAHSVENLAREADVFALEQPSYDAIYEIIKTRDPKQFLYTIEFYPEEGKYHFDGHRDCNIRFTPEESHKHKNICPKCGRSLTIGVLNRVNALSDQPENSKGRIPFKYVVPLAQIIAESLQKNVHTKAVDQIYEQLTKHTPEFQLLLHMPFAELRTIAEDRIVEGIKRMREGNLIIHPGFDGVYGEVKIFSKEEISREKQGVLF</sequence>
<dbReference type="PANTHER" id="PTHR40084:SF1">
    <property type="entry name" value="PHOSPHOTRANSFERASE"/>
    <property type="match status" value="1"/>
</dbReference>
<dbReference type="Proteomes" id="UP000177165">
    <property type="component" value="Unassembled WGS sequence"/>
</dbReference>
<proteinExistence type="predicted"/>
<evidence type="ECO:0000313" key="2">
    <source>
        <dbReference type="Proteomes" id="UP000177165"/>
    </source>
</evidence>
<dbReference type="AlphaFoldDB" id="A0A1G2APB9"/>
<dbReference type="SUPFAM" id="SSF89550">
    <property type="entry name" value="PHP domain-like"/>
    <property type="match status" value="1"/>
</dbReference>
<keyword evidence="1" id="KW-0378">Hydrolase</keyword>
<keyword evidence="1" id="KW-0547">Nucleotide-binding</keyword>
<dbReference type="STRING" id="1798540.A3B74_03120"/>
<organism evidence="1 2">
    <name type="scientific">Candidatus Kerfeldbacteria bacterium RIFCSPHIGHO2_02_FULL_42_14</name>
    <dbReference type="NCBI Taxonomy" id="1798540"/>
    <lineage>
        <taxon>Bacteria</taxon>
        <taxon>Candidatus Kerfeldiibacteriota</taxon>
    </lineage>
</organism>
<accession>A0A1G2APB9</accession>
<reference evidence="1 2" key="1">
    <citation type="journal article" date="2016" name="Nat. Commun.">
        <title>Thousands of microbial genomes shed light on interconnected biogeochemical processes in an aquifer system.</title>
        <authorList>
            <person name="Anantharaman K."/>
            <person name="Brown C.T."/>
            <person name="Hug L.A."/>
            <person name="Sharon I."/>
            <person name="Castelle C.J."/>
            <person name="Probst A.J."/>
            <person name="Thomas B.C."/>
            <person name="Singh A."/>
            <person name="Wilkins M.J."/>
            <person name="Karaoz U."/>
            <person name="Brodie E.L."/>
            <person name="Williams K.H."/>
            <person name="Hubbard S.S."/>
            <person name="Banfield J.F."/>
        </authorList>
    </citation>
    <scope>NUCLEOTIDE SEQUENCE [LARGE SCALE GENOMIC DNA]</scope>
</reference>
<name>A0A1G2APB9_9BACT</name>
<gene>
    <name evidence="1" type="ORF">A3B74_03120</name>
</gene>
<dbReference type="EMBL" id="MHKB01000012">
    <property type="protein sequence ID" value="OGY78754.1"/>
    <property type="molecule type" value="Genomic_DNA"/>
</dbReference>
<dbReference type="CDD" id="cd19067">
    <property type="entry name" value="PfuEndoQ-like"/>
    <property type="match status" value="1"/>
</dbReference>
<dbReference type="InterPro" id="IPR016195">
    <property type="entry name" value="Pol/histidinol_Pase-like"/>
</dbReference>
<dbReference type="PANTHER" id="PTHR40084">
    <property type="entry name" value="PHOSPHOHYDROLASE, PHP FAMILY"/>
    <property type="match status" value="1"/>
</dbReference>